<keyword evidence="3 5" id="KW-0863">Zinc-finger</keyword>
<dbReference type="EMBL" id="KQ257460">
    <property type="protein sequence ID" value="KNC98688.1"/>
    <property type="molecule type" value="Genomic_DNA"/>
</dbReference>
<dbReference type="PANTHER" id="PTHR23057:SF0">
    <property type="entry name" value="JUXTAPOSED WITH ANOTHER ZINC FINGER PROTEIN 1"/>
    <property type="match status" value="1"/>
</dbReference>
<sequence>MAMSAQNRDASNEGSSSRSAVISSDAGGLSVVPTTSNPLAIKPPSTSTTGTHLYIKKDAMRNGSYLDVFDFHLTPNSAFPTPGTPQTNSFPPSYGTSPLYSSSPRFPLSASPISPRRVESLDRKCSNSPLTVPERGGAEKDIPCCGQIHATYEDLLRHYEQVHAEERTVEGKRPQARPLPIFSPAYQEDDMWDQQQPTGDLHTGVSTTKPMDILGKINSGGGAGGLFPAGTGNVDADLSALLAAQPSEDNAGSQILAKRNLSAAAFSMGSYAAVELKRFREGFRWSGVDFSDILDQPAINDLPSHGADDMLPSMLPAVPQAAEDMQLDNEQQVEQRHSQQQNQNLHPTSTPIIVPATSFTTPSQQVTSALSQQLAPAQHNRTSPTHAPQALHPPGLSHHLNMNMDVSPQLPNTHQQSRNRNPENGNDIVDYLITNLEASTLATPPVRPVHAILPAPLALDSSAIQIPGIPATFSPAPPPSHQQTLLQRSAPPKKPSQTKKEQSDSTPKPFKCPHDGCLKSYKNPNGLKYHLEHGHPEISPPPSDSSNSQKPPVHKPFRCTFCDKRYKNLNGLKYHLVHAHACDEGQAKIVLGRAKSEAAFHVGDDGDVDVNGMLVQLLAVTEEGGGPLG</sequence>
<dbReference type="SUPFAM" id="SSF57667">
    <property type="entry name" value="beta-beta-alpha zinc fingers"/>
    <property type="match status" value="1"/>
</dbReference>
<dbReference type="Proteomes" id="UP000053201">
    <property type="component" value="Unassembled WGS sequence"/>
</dbReference>
<feature type="domain" description="C2H2-type" evidence="7">
    <location>
        <begin position="510"/>
        <end position="540"/>
    </location>
</feature>
<dbReference type="GO" id="GO:0008270">
    <property type="term" value="F:zinc ion binding"/>
    <property type="evidence" value="ECO:0007669"/>
    <property type="project" value="UniProtKB-KW"/>
</dbReference>
<evidence type="ECO:0000259" key="7">
    <source>
        <dbReference type="PROSITE" id="PS50157"/>
    </source>
</evidence>
<feature type="compositionally biased region" description="Polar residues" evidence="6">
    <location>
        <begin position="1"/>
        <end position="14"/>
    </location>
</feature>
<keyword evidence="1" id="KW-0479">Metal-binding</keyword>
<dbReference type="VEuPathDB" id="FungiDB:SPPG_06369"/>
<dbReference type="eggNOG" id="KOG4124">
    <property type="taxonomic scope" value="Eukaryota"/>
</dbReference>
<dbReference type="GeneID" id="27689681"/>
<evidence type="ECO:0000313" key="9">
    <source>
        <dbReference type="Proteomes" id="UP000053201"/>
    </source>
</evidence>
<reference evidence="8 9" key="1">
    <citation type="submission" date="2009-08" db="EMBL/GenBank/DDBJ databases">
        <title>The Genome Sequence of Spizellomyces punctatus strain DAOM BR117.</title>
        <authorList>
            <consortium name="The Broad Institute Genome Sequencing Platform"/>
            <person name="Russ C."/>
            <person name="Cuomo C."/>
            <person name="Shea T."/>
            <person name="Young S.K."/>
            <person name="Zeng Q."/>
            <person name="Koehrsen M."/>
            <person name="Haas B."/>
            <person name="Borodovsky M."/>
            <person name="Guigo R."/>
            <person name="Alvarado L."/>
            <person name="Berlin A."/>
            <person name="Bochicchio J."/>
            <person name="Borenstein D."/>
            <person name="Chapman S."/>
            <person name="Chen Z."/>
            <person name="Engels R."/>
            <person name="Freedman E."/>
            <person name="Gellesch M."/>
            <person name="Goldberg J."/>
            <person name="Griggs A."/>
            <person name="Gujja S."/>
            <person name="Heiman D."/>
            <person name="Hepburn T."/>
            <person name="Howarth C."/>
            <person name="Jen D."/>
            <person name="Larson L."/>
            <person name="Lewis B."/>
            <person name="Mehta T."/>
            <person name="Park D."/>
            <person name="Pearson M."/>
            <person name="Roberts A."/>
            <person name="Saif S."/>
            <person name="Shenoy N."/>
            <person name="Sisk P."/>
            <person name="Stolte C."/>
            <person name="Sykes S."/>
            <person name="Thomson T."/>
            <person name="Walk T."/>
            <person name="White J."/>
            <person name="Yandava C."/>
            <person name="Burger G."/>
            <person name="Gray M.W."/>
            <person name="Holland P.W.H."/>
            <person name="King N."/>
            <person name="Lang F.B.F."/>
            <person name="Roger A.J."/>
            <person name="Ruiz-Trillo I."/>
            <person name="Lander E."/>
            <person name="Nusbaum C."/>
        </authorList>
    </citation>
    <scope>NUCLEOTIDE SEQUENCE [LARGE SCALE GENOMIC DNA]</scope>
    <source>
        <strain evidence="8 9">DAOM BR117</strain>
    </source>
</reference>
<name>A0A0L0HD95_SPIPD</name>
<feature type="region of interest" description="Disordered" evidence="6">
    <location>
        <begin position="1"/>
        <end position="25"/>
    </location>
</feature>
<dbReference type="PROSITE" id="PS50157">
    <property type="entry name" value="ZINC_FINGER_C2H2_2"/>
    <property type="match status" value="2"/>
</dbReference>
<dbReference type="InParanoid" id="A0A0L0HD95"/>
<keyword evidence="4" id="KW-0862">Zinc</keyword>
<dbReference type="OrthoDB" id="3269380at2759"/>
<gene>
    <name evidence="8" type="ORF">SPPG_06369</name>
</gene>
<evidence type="ECO:0000256" key="5">
    <source>
        <dbReference type="PROSITE-ProRule" id="PRU00042"/>
    </source>
</evidence>
<feature type="region of interest" description="Disordered" evidence="6">
    <location>
        <begin position="326"/>
        <end position="426"/>
    </location>
</feature>
<feature type="domain" description="C2H2-type" evidence="7">
    <location>
        <begin position="557"/>
        <end position="585"/>
    </location>
</feature>
<dbReference type="InterPro" id="IPR051580">
    <property type="entry name" value="ZnF-Chromatin_assoc"/>
</dbReference>
<dbReference type="AlphaFoldDB" id="A0A0L0HD95"/>
<evidence type="ECO:0000313" key="8">
    <source>
        <dbReference type="EMBL" id="KNC98688.1"/>
    </source>
</evidence>
<evidence type="ECO:0000256" key="3">
    <source>
        <dbReference type="ARBA" id="ARBA00022771"/>
    </source>
</evidence>
<dbReference type="SMART" id="SM00355">
    <property type="entry name" value="ZnF_C2H2"/>
    <property type="match status" value="3"/>
</dbReference>
<dbReference type="GO" id="GO:0005634">
    <property type="term" value="C:nucleus"/>
    <property type="evidence" value="ECO:0007669"/>
    <property type="project" value="TreeGrafter"/>
</dbReference>
<accession>A0A0L0HD95</accession>
<evidence type="ECO:0000256" key="6">
    <source>
        <dbReference type="SAM" id="MobiDB-lite"/>
    </source>
</evidence>
<dbReference type="STRING" id="645134.A0A0L0HD95"/>
<evidence type="ECO:0000256" key="2">
    <source>
        <dbReference type="ARBA" id="ARBA00022737"/>
    </source>
</evidence>
<feature type="compositionally biased region" description="Polar residues" evidence="6">
    <location>
        <begin position="404"/>
        <end position="424"/>
    </location>
</feature>
<dbReference type="InterPro" id="IPR036236">
    <property type="entry name" value="Znf_C2H2_sf"/>
</dbReference>
<feature type="region of interest" description="Disordered" evidence="6">
    <location>
        <begin position="469"/>
        <end position="553"/>
    </location>
</feature>
<feature type="region of interest" description="Disordered" evidence="6">
    <location>
        <begin position="79"/>
        <end position="115"/>
    </location>
</feature>
<protein>
    <recommendedName>
        <fullName evidence="7">C2H2-type domain-containing protein</fullName>
    </recommendedName>
</protein>
<keyword evidence="2" id="KW-0677">Repeat</keyword>
<proteinExistence type="predicted"/>
<evidence type="ECO:0000256" key="4">
    <source>
        <dbReference type="ARBA" id="ARBA00022833"/>
    </source>
</evidence>
<dbReference type="Gene3D" id="3.30.160.60">
    <property type="entry name" value="Classic Zinc Finger"/>
    <property type="match status" value="1"/>
</dbReference>
<feature type="compositionally biased region" description="Low complexity" evidence="6">
    <location>
        <begin position="15"/>
        <end position="24"/>
    </location>
</feature>
<dbReference type="PANTHER" id="PTHR23057">
    <property type="entry name" value="JUXTAPOSED WITH ANOTHER ZINC FINGER PROTEIN 1"/>
    <property type="match status" value="1"/>
</dbReference>
<feature type="compositionally biased region" description="Polar residues" evidence="6">
    <location>
        <begin position="79"/>
        <end position="104"/>
    </location>
</feature>
<dbReference type="PROSITE" id="PS00028">
    <property type="entry name" value="ZINC_FINGER_C2H2_1"/>
    <property type="match status" value="2"/>
</dbReference>
<keyword evidence="9" id="KW-1185">Reference proteome</keyword>
<organism evidence="8 9">
    <name type="scientific">Spizellomyces punctatus (strain DAOM BR117)</name>
    <dbReference type="NCBI Taxonomy" id="645134"/>
    <lineage>
        <taxon>Eukaryota</taxon>
        <taxon>Fungi</taxon>
        <taxon>Fungi incertae sedis</taxon>
        <taxon>Chytridiomycota</taxon>
        <taxon>Chytridiomycota incertae sedis</taxon>
        <taxon>Chytridiomycetes</taxon>
        <taxon>Spizellomycetales</taxon>
        <taxon>Spizellomycetaceae</taxon>
        <taxon>Spizellomyces</taxon>
    </lineage>
</organism>
<dbReference type="RefSeq" id="XP_016606728.1">
    <property type="nucleotide sequence ID" value="XM_016754583.1"/>
</dbReference>
<evidence type="ECO:0000256" key="1">
    <source>
        <dbReference type="ARBA" id="ARBA00022723"/>
    </source>
</evidence>
<dbReference type="InterPro" id="IPR013087">
    <property type="entry name" value="Znf_C2H2_type"/>
</dbReference>
<feature type="compositionally biased region" description="Polar residues" evidence="6">
    <location>
        <begin position="344"/>
        <end position="386"/>
    </location>
</feature>